<dbReference type="Proteomes" id="UP000094801">
    <property type="component" value="Unassembled WGS sequence"/>
</dbReference>
<evidence type="ECO:0000256" key="1">
    <source>
        <dbReference type="SAM" id="MobiDB-lite"/>
    </source>
</evidence>
<proteinExistence type="predicted"/>
<gene>
    <name evidence="2" type="ORF">CANARDRAFT_9939</name>
</gene>
<feature type="region of interest" description="Disordered" evidence="1">
    <location>
        <begin position="178"/>
        <end position="235"/>
    </location>
</feature>
<sequence length="235" mass="26506">MSAYQRYKSSFGKYMIPPLPSEETFYKLKMEGYNFNEETDPEEVDDDKHELDSDSGNCTSLLKTDELTMNERTKKRKIIDEAGVSSTSAFGTRRVESKLVSNQEGKGTYMTLALSYLDKGEMGKSPIFTYSQQAKSKERYGVGVGVDKKLEEPRKDSVNAEDEDITLSDSSISKLETFFSSEGDESRDMEEDFTENNTRSPSTSTIDVSFDMVTPLDPLEDEGKTRNGDQFGDMF</sequence>
<evidence type="ECO:0000313" key="2">
    <source>
        <dbReference type="EMBL" id="ODV83085.1"/>
    </source>
</evidence>
<organism evidence="2 3">
    <name type="scientific">[Candida] arabinofermentans NRRL YB-2248</name>
    <dbReference type="NCBI Taxonomy" id="983967"/>
    <lineage>
        <taxon>Eukaryota</taxon>
        <taxon>Fungi</taxon>
        <taxon>Dikarya</taxon>
        <taxon>Ascomycota</taxon>
        <taxon>Saccharomycotina</taxon>
        <taxon>Pichiomycetes</taxon>
        <taxon>Pichiales</taxon>
        <taxon>Pichiaceae</taxon>
        <taxon>Ogataea</taxon>
        <taxon>Ogataea/Candida clade</taxon>
    </lineage>
</organism>
<dbReference type="EMBL" id="KV453868">
    <property type="protein sequence ID" value="ODV83085.1"/>
    <property type="molecule type" value="Genomic_DNA"/>
</dbReference>
<protein>
    <submittedName>
        <fullName evidence="2">Uncharacterized protein</fullName>
    </submittedName>
</protein>
<feature type="compositionally biased region" description="Acidic residues" evidence="1">
    <location>
        <begin position="182"/>
        <end position="194"/>
    </location>
</feature>
<name>A0A1E4SU97_9ASCO</name>
<keyword evidence="3" id="KW-1185">Reference proteome</keyword>
<feature type="compositionally biased region" description="Polar residues" evidence="1">
    <location>
        <begin position="195"/>
        <end position="207"/>
    </location>
</feature>
<dbReference type="AlphaFoldDB" id="A0A1E4SU97"/>
<accession>A0A1E4SU97</accession>
<evidence type="ECO:0000313" key="3">
    <source>
        <dbReference type="Proteomes" id="UP000094801"/>
    </source>
</evidence>
<feature type="region of interest" description="Disordered" evidence="1">
    <location>
        <begin position="36"/>
        <end position="60"/>
    </location>
</feature>
<reference evidence="3" key="1">
    <citation type="submission" date="2016-04" db="EMBL/GenBank/DDBJ databases">
        <title>Comparative genomics of biotechnologically important yeasts.</title>
        <authorList>
            <consortium name="DOE Joint Genome Institute"/>
            <person name="Riley R."/>
            <person name="Haridas S."/>
            <person name="Wolfe K.H."/>
            <person name="Lopes M.R."/>
            <person name="Hittinger C.T."/>
            <person name="Goker M."/>
            <person name="Salamov A."/>
            <person name="Wisecaver J."/>
            <person name="Long T.M."/>
            <person name="Aerts A.L."/>
            <person name="Barry K."/>
            <person name="Choi C."/>
            <person name="Clum A."/>
            <person name="Coughlan A.Y."/>
            <person name="Deshpande S."/>
            <person name="Douglass A.P."/>
            <person name="Hanson S.J."/>
            <person name="Klenk H.-P."/>
            <person name="Labutti K."/>
            <person name="Lapidus A."/>
            <person name="Lindquist E."/>
            <person name="Lipzen A."/>
            <person name="Meier-Kolthoff J.P."/>
            <person name="Ohm R.A."/>
            <person name="Otillar R.P."/>
            <person name="Pangilinan J."/>
            <person name="Peng Y."/>
            <person name="Rokas A."/>
            <person name="Rosa C.A."/>
            <person name="Scheuner C."/>
            <person name="Sibirny A.A."/>
            <person name="Slot J.C."/>
            <person name="Stielow J.B."/>
            <person name="Sun H."/>
            <person name="Kurtzman C.P."/>
            <person name="Blackwell M."/>
            <person name="Grigoriev I.V."/>
            <person name="Jeffries T.W."/>
        </authorList>
    </citation>
    <scope>NUCLEOTIDE SEQUENCE [LARGE SCALE GENOMIC DNA]</scope>
    <source>
        <strain evidence="3">NRRL YB-2248</strain>
    </source>
</reference>